<dbReference type="SUPFAM" id="SSF46565">
    <property type="entry name" value="Chaperone J-domain"/>
    <property type="match status" value="1"/>
</dbReference>
<dbReference type="EMBL" id="PRFA01000021">
    <property type="protein sequence ID" value="PWU95616.1"/>
    <property type="molecule type" value="Genomic_DNA"/>
</dbReference>
<dbReference type="VEuPathDB" id="TriTrypDB:BCY84_05374"/>
<dbReference type="PROSITE" id="PS50076">
    <property type="entry name" value="DNAJ_2"/>
    <property type="match status" value="1"/>
</dbReference>
<dbReference type="VEuPathDB" id="TriTrypDB:ECC02_003064"/>
<evidence type="ECO:0000256" key="1">
    <source>
        <dbReference type="SAM" id="MobiDB-lite"/>
    </source>
</evidence>
<comment type="caution">
    <text evidence="3">The sequence shown here is derived from an EMBL/GenBank/DDBJ whole genome shotgun (WGS) entry which is preliminary data.</text>
</comment>
<protein>
    <recommendedName>
        <fullName evidence="2">J domain-containing protein</fullName>
    </recommendedName>
</protein>
<name>A0A2V2VIY5_TRYCR</name>
<dbReference type="VEuPathDB" id="TriTrypDB:TcYC6_0064460"/>
<evidence type="ECO:0000313" key="3">
    <source>
        <dbReference type="EMBL" id="PWU95616.1"/>
    </source>
</evidence>
<sequence>MLTSSRCLMSLGISQACRIMGFAAPPVEKRMLKRRYVELVQKHHPDQGGPGASAERMASVTEAYKTLQRLLDDGRHRRVTLSSTQHNGHNGSSSRNDQDDMNMQAASFVAPGVALSTSGWTLPWQRGRTKSSRQEQERQLHEHATSLFDFLKRIRAMEREELARAERLKSELKSSEGSHGFTVEHFEEMRSMQKQTASWTRRRHSLPLLIWRYHRERLARAPKRCWETVRYILFGQ</sequence>
<dbReference type="VEuPathDB" id="TriTrypDB:TcG_02194"/>
<feature type="region of interest" description="Disordered" evidence="1">
    <location>
        <begin position="80"/>
        <end position="99"/>
    </location>
</feature>
<dbReference type="VEuPathDB" id="TriTrypDB:TcCL_NonESM02693"/>
<dbReference type="InterPro" id="IPR001623">
    <property type="entry name" value="DnaJ_domain"/>
</dbReference>
<dbReference type="VEuPathDB" id="TriTrypDB:TCSYLVIO_000478"/>
<dbReference type="AlphaFoldDB" id="A0A2V2VIY5"/>
<dbReference type="VEuPathDB" id="TriTrypDB:C3747_66g57"/>
<dbReference type="VEuPathDB" id="TriTrypDB:TcBrA4_0019350"/>
<accession>A0A2V2VIY5</accession>
<evidence type="ECO:0000313" key="4">
    <source>
        <dbReference type="Proteomes" id="UP000246121"/>
    </source>
</evidence>
<evidence type="ECO:0000259" key="2">
    <source>
        <dbReference type="PROSITE" id="PS50076"/>
    </source>
</evidence>
<reference evidence="3 4" key="1">
    <citation type="journal article" date="2018" name="Microb. Genom.">
        <title>Expanding an expanded genome: long-read sequencing of Trypanosoma cruzi.</title>
        <authorList>
            <person name="Berna L."/>
            <person name="Rodriguez M."/>
            <person name="Chiribao M.L."/>
            <person name="Parodi-Talice A."/>
            <person name="Pita S."/>
            <person name="Rijo G."/>
            <person name="Alvarez-Valin F."/>
            <person name="Robello C."/>
        </authorList>
    </citation>
    <scope>NUCLEOTIDE SEQUENCE [LARGE SCALE GENOMIC DNA]</scope>
    <source>
        <strain evidence="3 4">Dm28c</strain>
    </source>
</reference>
<proteinExistence type="predicted"/>
<feature type="compositionally biased region" description="Polar residues" evidence="1">
    <location>
        <begin position="80"/>
        <end position="95"/>
    </location>
</feature>
<dbReference type="VEuPathDB" id="TriTrypDB:TcCLB.508989.60"/>
<dbReference type="InterPro" id="IPR036869">
    <property type="entry name" value="J_dom_sf"/>
</dbReference>
<gene>
    <name evidence="3" type="ORF">C4B63_21g50</name>
</gene>
<dbReference type="PROSITE" id="PS51257">
    <property type="entry name" value="PROKAR_LIPOPROTEIN"/>
    <property type="match status" value="1"/>
</dbReference>
<dbReference type="VEuPathDB" id="TriTrypDB:C4B63_21g50"/>
<dbReference type="Proteomes" id="UP000246121">
    <property type="component" value="Unassembled WGS sequence"/>
</dbReference>
<feature type="domain" description="J" evidence="2">
    <location>
        <begin position="15"/>
        <end position="102"/>
    </location>
</feature>
<dbReference type="CDD" id="cd06257">
    <property type="entry name" value="DnaJ"/>
    <property type="match status" value="1"/>
</dbReference>
<dbReference type="VEuPathDB" id="TriTrypDB:TcCLB.509569.150"/>
<dbReference type="Gene3D" id="1.10.287.110">
    <property type="entry name" value="DnaJ domain"/>
    <property type="match status" value="1"/>
</dbReference>
<organism evidence="3 4">
    <name type="scientific">Trypanosoma cruzi</name>
    <dbReference type="NCBI Taxonomy" id="5693"/>
    <lineage>
        <taxon>Eukaryota</taxon>
        <taxon>Discoba</taxon>
        <taxon>Euglenozoa</taxon>
        <taxon>Kinetoplastea</taxon>
        <taxon>Metakinetoplastina</taxon>
        <taxon>Trypanosomatida</taxon>
        <taxon>Trypanosomatidae</taxon>
        <taxon>Trypanosoma</taxon>
        <taxon>Schizotrypanum</taxon>
    </lineage>
</organism>